<gene>
    <name evidence="2" type="ORF">FNH04_15675</name>
</gene>
<organism evidence="2 3">
    <name type="scientific">Streptomyces phyllanthi</name>
    <dbReference type="NCBI Taxonomy" id="1803180"/>
    <lineage>
        <taxon>Bacteria</taxon>
        <taxon>Bacillati</taxon>
        <taxon>Actinomycetota</taxon>
        <taxon>Actinomycetes</taxon>
        <taxon>Kitasatosporales</taxon>
        <taxon>Streptomycetaceae</taxon>
        <taxon>Streptomyces</taxon>
    </lineage>
</organism>
<reference evidence="2 3" key="1">
    <citation type="submission" date="2019-07" db="EMBL/GenBank/DDBJ databases">
        <title>New species of Amycolatopsis and Streptomyces.</title>
        <authorList>
            <person name="Duangmal K."/>
            <person name="Teo W.F.A."/>
            <person name="Lipun K."/>
        </authorList>
    </citation>
    <scope>NUCLEOTIDE SEQUENCE [LARGE SCALE GENOMIC DNA]</scope>
    <source>
        <strain evidence="2 3">TISTR 2346</strain>
    </source>
</reference>
<name>A0A5N8W317_9ACTN</name>
<dbReference type="RefSeq" id="WP_152784586.1">
    <property type="nucleotide sequence ID" value="NZ_BAABEQ010000103.1"/>
</dbReference>
<dbReference type="Pfam" id="PF17196">
    <property type="entry name" value="DUF5133"/>
    <property type="match status" value="1"/>
</dbReference>
<dbReference type="EMBL" id="VJZE01000089">
    <property type="protein sequence ID" value="MPY41296.1"/>
    <property type="molecule type" value="Genomic_DNA"/>
</dbReference>
<evidence type="ECO:0000313" key="2">
    <source>
        <dbReference type="EMBL" id="MPY41296.1"/>
    </source>
</evidence>
<evidence type="ECO:0000313" key="3">
    <source>
        <dbReference type="Proteomes" id="UP000326979"/>
    </source>
</evidence>
<sequence length="104" mass="11424">MLQPHPAILRKLVEEYEEYEEYEAYEALAQDESREPASRPGGRRAQDLAYTLCVTMGTRDVRTALEAARRQLRAVHDPMTVSVVPRPRTVTGPASATTGAPAGA</sequence>
<dbReference type="InterPro" id="IPR033457">
    <property type="entry name" value="DUF5133"/>
</dbReference>
<evidence type="ECO:0000256" key="1">
    <source>
        <dbReference type="SAM" id="MobiDB-lite"/>
    </source>
</evidence>
<protein>
    <submittedName>
        <fullName evidence="2">DUF5133 domain-containing protein</fullName>
    </submittedName>
</protein>
<dbReference type="Proteomes" id="UP000326979">
    <property type="component" value="Unassembled WGS sequence"/>
</dbReference>
<accession>A0A5N8W317</accession>
<proteinExistence type="predicted"/>
<dbReference type="OrthoDB" id="4320263at2"/>
<keyword evidence="3" id="KW-1185">Reference proteome</keyword>
<feature type="region of interest" description="Disordered" evidence="1">
    <location>
        <begin position="79"/>
        <end position="104"/>
    </location>
</feature>
<comment type="caution">
    <text evidence="2">The sequence shown here is derived from an EMBL/GenBank/DDBJ whole genome shotgun (WGS) entry which is preliminary data.</text>
</comment>
<dbReference type="AlphaFoldDB" id="A0A5N8W317"/>